<organism evidence="7 8">
    <name type="scientific">Eiseniibacteriota bacterium</name>
    <dbReference type="NCBI Taxonomy" id="2212470"/>
    <lineage>
        <taxon>Bacteria</taxon>
        <taxon>Candidatus Eiseniibacteriota</taxon>
    </lineage>
</organism>
<keyword evidence="2 4" id="KW-0560">Oxidoreductase</keyword>
<accession>A0A849SA82</accession>
<dbReference type="FunFam" id="3.40.50.720:FF:000203">
    <property type="entry name" value="D-3-phosphoglycerate dehydrogenase (SerA)"/>
    <property type="match status" value="1"/>
</dbReference>
<dbReference type="Pfam" id="PF02826">
    <property type="entry name" value="2-Hacid_dh_C"/>
    <property type="match status" value="1"/>
</dbReference>
<evidence type="ECO:0000256" key="3">
    <source>
        <dbReference type="ARBA" id="ARBA00023027"/>
    </source>
</evidence>
<evidence type="ECO:0000313" key="8">
    <source>
        <dbReference type="Proteomes" id="UP000580839"/>
    </source>
</evidence>
<protein>
    <submittedName>
        <fullName evidence="7">Hydroxyacid dehydrogenase</fullName>
    </submittedName>
</protein>
<dbReference type="Pfam" id="PF00389">
    <property type="entry name" value="2-Hacid_dh"/>
    <property type="match status" value="1"/>
</dbReference>
<dbReference type="InterPro" id="IPR006139">
    <property type="entry name" value="D-isomer_2_OHA_DH_cat_dom"/>
</dbReference>
<dbReference type="SUPFAM" id="SSF52283">
    <property type="entry name" value="Formate/glycerate dehydrogenase catalytic domain-like"/>
    <property type="match status" value="1"/>
</dbReference>
<dbReference type="SUPFAM" id="SSF51735">
    <property type="entry name" value="NAD(P)-binding Rossmann-fold domains"/>
    <property type="match status" value="1"/>
</dbReference>
<reference evidence="7 8" key="1">
    <citation type="submission" date="2020-04" db="EMBL/GenBank/DDBJ databases">
        <title>Metagenomic profiling of ammonia- and methane-oxidizing microorganisms in a Dutch drinking water treatment plant.</title>
        <authorList>
            <person name="Poghosyan L."/>
            <person name="Leucker S."/>
        </authorList>
    </citation>
    <scope>NUCLEOTIDE SEQUENCE [LARGE SCALE GENOMIC DNA]</scope>
    <source>
        <strain evidence="7">S-RSF-IL-03</strain>
    </source>
</reference>
<dbReference type="Gene3D" id="3.40.50.720">
    <property type="entry name" value="NAD(P)-binding Rossmann-like Domain"/>
    <property type="match status" value="2"/>
</dbReference>
<dbReference type="GO" id="GO:0016616">
    <property type="term" value="F:oxidoreductase activity, acting on the CH-OH group of donors, NAD or NADP as acceptor"/>
    <property type="evidence" value="ECO:0007669"/>
    <property type="project" value="InterPro"/>
</dbReference>
<dbReference type="GO" id="GO:0051287">
    <property type="term" value="F:NAD binding"/>
    <property type="evidence" value="ECO:0007669"/>
    <property type="project" value="InterPro"/>
</dbReference>
<evidence type="ECO:0000313" key="7">
    <source>
        <dbReference type="EMBL" id="NOT32578.1"/>
    </source>
</evidence>
<feature type="domain" description="D-isomer specific 2-hydroxyacid dehydrogenase NAD-binding" evidence="6">
    <location>
        <begin position="102"/>
        <end position="276"/>
    </location>
</feature>
<dbReference type="EMBL" id="JABFRW010000003">
    <property type="protein sequence ID" value="NOT32578.1"/>
    <property type="molecule type" value="Genomic_DNA"/>
</dbReference>
<evidence type="ECO:0000259" key="5">
    <source>
        <dbReference type="Pfam" id="PF00389"/>
    </source>
</evidence>
<comment type="similarity">
    <text evidence="1 4">Belongs to the D-isomer specific 2-hydroxyacid dehydrogenase family.</text>
</comment>
<dbReference type="PANTHER" id="PTHR42789:SF1">
    <property type="entry name" value="D-ISOMER SPECIFIC 2-HYDROXYACID DEHYDROGENASE FAMILY PROTEIN (AFU_ORTHOLOGUE AFUA_6G10090)"/>
    <property type="match status" value="1"/>
</dbReference>
<evidence type="ECO:0000256" key="1">
    <source>
        <dbReference type="ARBA" id="ARBA00005854"/>
    </source>
</evidence>
<proteinExistence type="inferred from homology"/>
<dbReference type="InterPro" id="IPR006140">
    <property type="entry name" value="D-isomer_DH_NAD-bd"/>
</dbReference>
<name>A0A849SA82_UNCEI</name>
<gene>
    <name evidence="7" type="ORF">HOP12_00230</name>
</gene>
<evidence type="ECO:0000256" key="4">
    <source>
        <dbReference type="RuleBase" id="RU003719"/>
    </source>
</evidence>
<feature type="domain" description="D-isomer specific 2-hydroxyacid dehydrogenase catalytic" evidence="5">
    <location>
        <begin position="2"/>
        <end position="299"/>
    </location>
</feature>
<dbReference type="CDD" id="cd12173">
    <property type="entry name" value="PGDH_4"/>
    <property type="match status" value="1"/>
</dbReference>
<dbReference type="PROSITE" id="PS00671">
    <property type="entry name" value="D_2_HYDROXYACID_DH_3"/>
    <property type="match status" value="1"/>
</dbReference>
<evidence type="ECO:0000256" key="2">
    <source>
        <dbReference type="ARBA" id="ARBA00023002"/>
    </source>
</evidence>
<dbReference type="PANTHER" id="PTHR42789">
    <property type="entry name" value="D-ISOMER SPECIFIC 2-HYDROXYACID DEHYDROGENASE FAMILY PROTEIN (AFU_ORTHOLOGUE AFUA_6G10090)"/>
    <property type="match status" value="1"/>
</dbReference>
<dbReference type="InterPro" id="IPR029753">
    <property type="entry name" value="D-isomer_DH_CS"/>
</dbReference>
<sequence>MVSDPLDAAALARLSASGHEVVERHGLQGAELAQALDGAVALLVRGGTRVTAQVLGGAPSLRVVVRAGTGLDNVDAEAAQLHGIRVLNTPGANRVAVAELVFGLLIAYERHLADAIASARAGHWEKARFAGREIAGRRLGLLGFGRIGREVAVRARAFDLSVAAYDPLLESWPQGFEWVHRLPLDELLASSDVVSLHLPLAPGTRGAIGARELGLMKKDAVLVNASRGGIVDEEALYDTLVNGRLRGALLDVFAVEPPGEHALLTLPNVMATPHLGASTQESQRRAGDEAVEVLLEALGELAPRG</sequence>
<dbReference type="InterPro" id="IPR050857">
    <property type="entry name" value="D-2-hydroxyacid_DH"/>
</dbReference>
<dbReference type="Proteomes" id="UP000580839">
    <property type="component" value="Unassembled WGS sequence"/>
</dbReference>
<evidence type="ECO:0000259" key="6">
    <source>
        <dbReference type="Pfam" id="PF02826"/>
    </source>
</evidence>
<comment type="caution">
    <text evidence="7">The sequence shown here is derived from an EMBL/GenBank/DDBJ whole genome shotgun (WGS) entry which is preliminary data.</text>
</comment>
<keyword evidence="3" id="KW-0520">NAD</keyword>
<dbReference type="InterPro" id="IPR036291">
    <property type="entry name" value="NAD(P)-bd_dom_sf"/>
</dbReference>
<dbReference type="AlphaFoldDB" id="A0A849SA82"/>